<keyword evidence="3" id="KW-1185">Reference proteome</keyword>
<evidence type="ECO:0000313" key="2">
    <source>
        <dbReference type="EnsemblMetazoa" id="CJA42196.1"/>
    </source>
</evidence>
<name>A0A8R1EWQ4_CAEJA</name>
<sequence>MAPIKKQKSAGGVKRISLAADDVTPAKGVEEKMSWKEYKKMRKTIGAGNTKRPSMPSVNDDDEKKKPKKLTKSQKRETRYW</sequence>
<dbReference type="AlphaFoldDB" id="A0A8R1EWQ4"/>
<evidence type="ECO:0000313" key="3">
    <source>
        <dbReference type="Proteomes" id="UP000005237"/>
    </source>
</evidence>
<evidence type="ECO:0000256" key="1">
    <source>
        <dbReference type="SAM" id="MobiDB-lite"/>
    </source>
</evidence>
<reference evidence="3" key="1">
    <citation type="submission" date="2010-08" db="EMBL/GenBank/DDBJ databases">
        <authorList>
            <consortium name="Caenorhabditis japonica Sequencing Consortium"/>
            <person name="Wilson R.K."/>
        </authorList>
    </citation>
    <scope>NUCLEOTIDE SEQUENCE [LARGE SCALE GENOMIC DNA]</scope>
    <source>
        <strain evidence="3">DF5081</strain>
    </source>
</reference>
<accession>A0A8R1EWQ4</accession>
<reference evidence="2" key="2">
    <citation type="submission" date="2022-06" db="UniProtKB">
        <authorList>
            <consortium name="EnsemblMetazoa"/>
        </authorList>
    </citation>
    <scope>IDENTIFICATION</scope>
    <source>
        <strain evidence="2">DF5081</strain>
    </source>
</reference>
<protein>
    <submittedName>
        <fullName evidence="2">Uncharacterized protein</fullName>
    </submittedName>
</protein>
<dbReference type="EnsemblMetazoa" id="CJA42196.1">
    <property type="protein sequence ID" value="CJA42196.1"/>
    <property type="gene ID" value="WBGene00218044"/>
</dbReference>
<dbReference type="Proteomes" id="UP000005237">
    <property type="component" value="Unassembled WGS sequence"/>
</dbReference>
<feature type="region of interest" description="Disordered" evidence="1">
    <location>
        <begin position="41"/>
        <end position="81"/>
    </location>
</feature>
<proteinExistence type="predicted"/>
<organism evidence="2 3">
    <name type="scientific">Caenorhabditis japonica</name>
    <dbReference type="NCBI Taxonomy" id="281687"/>
    <lineage>
        <taxon>Eukaryota</taxon>
        <taxon>Metazoa</taxon>
        <taxon>Ecdysozoa</taxon>
        <taxon>Nematoda</taxon>
        <taxon>Chromadorea</taxon>
        <taxon>Rhabditida</taxon>
        <taxon>Rhabditina</taxon>
        <taxon>Rhabditomorpha</taxon>
        <taxon>Rhabditoidea</taxon>
        <taxon>Rhabditidae</taxon>
        <taxon>Peloderinae</taxon>
        <taxon>Caenorhabditis</taxon>
    </lineage>
</organism>